<organism evidence="2 3">
    <name type="scientific">Mycobacterium asiaticum</name>
    <dbReference type="NCBI Taxonomy" id="1790"/>
    <lineage>
        <taxon>Bacteria</taxon>
        <taxon>Bacillati</taxon>
        <taxon>Actinomycetota</taxon>
        <taxon>Actinomycetes</taxon>
        <taxon>Mycobacteriales</taxon>
        <taxon>Mycobacteriaceae</taxon>
        <taxon>Mycobacterium</taxon>
    </lineage>
</organism>
<proteinExistence type="predicted"/>
<dbReference type="EMBL" id="LZLM01000014">
    <property type="protein sequence ID" value="OBJ89849.1"/>
    <property type="molecule type" value="Genomic_DNA"/>
</dbReference>
<dbReference type="InterPro" id="IPR048054">
    <property type="entry name" value="PecA_C"/>
</dbReference>
<reference evidence="2 3" key="1">
    <citation type="submission" date="2016-06" db="EMBL/GenBank/DDBJ databases">
        <authorList>
            <person name="Kjaerup R.B."/>
            <person name="Dalgaard T.S."/>
            <person name="Juul-Madsen H.R."/>
        </authorList>
    </citation>
    <scope>NUCLEOTIDE SEQUENCE [LARGE SCALE GENOMIC DNA]</scope>
    <source>
        <strain evidence="2 3">1276495.2</strain>
    </source>
</reference>
<dbReference type="InterPro" id="IPR021109">
    <property type="entry name" value="Peptidase_aspartic_dom_sf"/>
</dbReference>
<dbReference type="GO" id="GO:0004190">
    <property type="term" value="F:aspartic-type endopeptidase activity"/>
    <property type="evidence" value="ECO:0007669"/>
    <property type="project" value="InterPro"/>
</dbReference>
<protein>
    <recommendedName>
        <fullName evidence="1">PE cleavage protein A C-terminal domain-containing protein</fullName>
    </recommendedName>
</protein>
<dbReference type="AlphaFoldDB" id="A0A1A3KZH9"/>
<evidence type="ECO:0000259" key="1">
    <source>
        <dbReference type="Pfam" id="PF20729"/>
    </source>
</evidence>
<dbReference type="Pfam" id="PF20729">
    <property type="entry name" value="PE-PGRS_C"/>
    <property type="match status" value="1"/>
</dbReference>
<feature type="domain" description="PE cleavage protein A C-terminal" evidence="1">
    <location>
        <begin position="3"/>
        <end position="57"/>
    </location>
</feature>
<evidence type="ECO:0000313" key="2">
    <source>
        <dbReference type="EMBL" id="OBJ89849.1"/>
    </source>
</evidence>
<accession>A0A1A3KZH9</accession>
<dbReference type="Gene3D" id="2.40.70.10">
    <property type="entry name" value="Acid Proteases"/>
    <property type="match status" value="1"/>
</dbReference>
<dbReference type="Proteomes" id="UP000093925">
    <property type="component" value="Unassembled WGS sequence"/>
</dbReference>
<comment type="caution">
    <text evidence="2">The sequence shown here is derived from an EMBL/GenBank/DDBJ whole genome shotgun (WGS) entry which is preliminary data.</text>
</comment>
<evidence type="ECO:0000313" key="3">
    <source>
        <dbReference type="Proteomes" id="UP000093925"/>
    </source>
</evidence>
<name>A0A1A3KZH9_MYCAS</name>
<sequence length="117" mass="12204">MPTVATTEPAVNISVKGGSSAPLLVNTGPRGMVVQLKDIGGVPGLLRMDLPTGSTSAATAAADLPVRHLPDHRGLRIRPSPPHRGHVVLLSVPTSQYAISAYVFNSLKDPFTSPFDA</sequence>
<gene>
    <name evidence="2" type="ORF">A5640_24870</name>
</gene>